<organism evidence="1 2">
    <name type="scientific">Dendronalium phyllosphericum CENA369</name>
    <dbReference type="NCBI Taxonomy" id="1725256"/>
    <lineage>
        <taxon>Bacteria</taxon>
        <taxon>Bacillati</taxon>
        <taxon>Cyanobacteriota</taxon>
        <taxon>Cyanophyceae</taxon>
        <taxon>Nostocales</taxon>
        <taxon>Nostocaceae</taxon>
        <taxon>Dendronalium</taxon>
        <taxon>Dendronalium phyllosphericum</taxon>
    </lineage>
</organism>
<name>A0A8J7LEZ0_9NOST</name>
<evidence type="ECO:0000313" key="1">
    <source>
        <dbReference type="EMBL" id="MBH8573538.1"/>
    </source>
</evidence>
<accession>A0A8J7LEZ0</accession>
<proteinExistence type="predicted"/>
<sequence length="54" mass="6406">MLRTKATWLPSYQECISNFIDRAIALEKYVFKSIRAFVKSKQKISYSLRIDYLA</sequence>
<evidence type="ECO:0000313" key="2">
    <source>
        <dbReference type="Proteomes" id="UP000662314"/>
    </source>
</evidence>
<dbReference type="AlphaFoldDB" id="A0A8J7LEZ0"/>
<reference evidence="1 2" key="1">
    <citation type="journal article" date="2021" name="Int. J. Syst. Evol. Microbiol.">
        <title>Amazonocrinis nigriterrae gen. nov., sp. nov., Atlanticothrix silvestris gen. nov., sp. nov. and Dendronalium phyllosphericum gen. nov., sp. nov., nostocacean cyanobacteria from Brazilian environments.</title>
        <authorList>
            <person name="Alvarenga D.O."/>
            <person name="Andreote A.P.D."/>
            <person name="Branco L.H.Z."/>
            <person name="Delbaje E."/>
            <person name="Cruz R.B."/>
            <person name="Varani A.M."/>
            <person name="Fiore M.F."/>
        </authorList>
    </citation>
    <scope>NUCLEOTIDE SEQUENCE [LARGE SCALE GENOMIC DNA]</scope>
    <source>
        <strain evidence="1 2">CENA369</strain>
    </source>
</reference>
<protein>
    <submittedName>
        <fullName evidence="1">Uncharacterized protein</fullName>
    </submittedName>
</protein>
<keyword evidence="2" id="KW-1185">Reference proteome</keyword>
<gene>
    <name evidence="1" type="ORF">I8752_11015</name>
</gene>
<comment type="caution">
    <text evidence="1">The sequence shown here is derived from an EMBL/GenBank/DDBJ whole genome shotgun (WGS) entry which is preliminary data.</text>
</comment>
<dbReference type="RefSeq" id="WP_214432358.1">
    <property type="nucleotide sequence ID" value="NZ_CAWPUQ010000189.1"/>
</dbReference>
<dbReference type="Proteomes" id="UP000662314">
    <property type="component" value="Unassembled WGS sequence"/>
</dbReference>
<dbReference type="EMBL" id="JAECZA010000036">
    <property type="protein sequence ID" value="MBH8573538.1"/>
    <property type="molecule type" value="Genomic_DNA"/>
</dbReference>